<sequence length="123" mass="13213">MLMASPSSPEARPRGLSSCTPLPRPFTGHQGARGLGGGRGGGQGWPEAEADESNRPPRPTLENRSCSSWKCCVSSGIQRTVRVRARPLSSLAGAHMLKGRTVAEQKALAQAQVTMRMCLLRRF</sequence>
<proteinExistence type="predicted"/>
<accession>A0ACC2F2H2</accession>
<protein>
    <submittedName>
        <fullName evidence="1">Uncharacterized protein</fullName>
    </submittedName>
</protein>
<dbReference type="EMBL" id="CM055763">
    <property type="protein sequence ID" value="KAJ7985547.1"/>
    <property type="molecule type" value="Genomic_DNA"/>
</dbReference>
<evidence type="ECO:0000313" key="1">
    <source>
        <dbReference type="EMBL" id="KAJ7985547.1"/>
    </source>
</evidence>
<dbReference type="Proteomes" id="UP001157502">
    <property type="component" value="Chromosome 36"/>
</dbReference>
<name>A0ACC2F2H2_DALPE</name>
<keyword evidence="2" id="KW-1185">Reference proteome</keyword>
<reference evidence="1" key="1">
    <citation type="submission" date="2021-05" db="EMBL/GenBank/DDBJ databases">
        <authorList>
            <person name="Pan Q."/>
            <person name="Jouanno E."/>
            <person name="Zahm M."/>
            <person name="Klopp C."/>
            <person name="Cabau C."/>
            <person name="Louis A."/>
            <person name="Berthelot C."/>
            <person name="Parey E."/>
            <person name="Roest Crollius H."/>
            <person name="Montfort J."/>
            <person name="Robinson-Rechavi M."/>
            <person name="Bouchez O."/>
            <person name="Lampietro C."/>
            <person name="Lopez Roques C."/>
            <person name="Donnadieu C."/>
            <person name="Postlethwait J."/>
            <person name="Bobe J."/>
            <person name="Dillon D."/>
            <person name="Chandos A."/>
            <person name="von Hippel F."/>
            <person name="Guiguen Y."/>
        </authorList>
    </citation>
    <scope>NUCLEOTIDE SEQUENCE</scope>
    <source>
        <strain evidence="1">YG-Jan2019</strain>
    </source>
</reference>
<evidence type="ECO:0000313" key="2">
    <source>
        <dbReference type="Proteomes" id="UP001157502"/>
    </source>
</evidence>
<organism evidence="1 2">
    <name type="scientific">Dallia pectoralis</name>
    <name type="common">Alaska blackfish</name>
    <dbReference type="NCBI Taxonomy" id="75939"/>
    <lineage>
        <taxon>Eukaryota</taxon>
        <taxon>Metazoa</taxon>
        <taxon>Chordata</taxon>
        <taxon>Craniata</taxon>
        <taxon>Vertebrata</taxon>
        <taxon>Euteleostomi</taxon>
        <taxon>Actinopterygii</taxon>
        <taxon>Neopterygii</taxon>
        <taxon>Teleostei</taxon>
        <taxon>Protacanthopterygii</taxon>
        <taxon>Esociformes</taxon>
        <taxon>Umbridae</taxon>
        <taxon>Dallia</taxon>
    </lineage>
</organism>
<gene>
    <name evidence="1" type="ORF">DPEC_G00353220</name>
</gene>
<comment type="caution">
    <text evidence="1">The sequence shown here is derived from an EMBL/GenBank/DDBJ whole genome shotgun (WGS) entry which is preliminary data.</text>
</comment>